<dbReference type="CDD" id="cd08771">
    <property type="entry name" value="DLP_1"/>
    <property type="match status" value="1"/>
</dbReference>
<dbReference type="InterPro" id="IPR001401">
    <property type="entry name" value="Dynamin_GTPase"/>
</dbReference>
<dbReference type="InterPro" id="IPR003130">
    <property type="entry name" value="GED"/>
</dbReference>
<protein>
    <recommendedName>
        <fullName evidence="3">GED domain-containing protein</fullName>
    </recommendedName>
</protein>
<dbReference type="InterPro" id="IPR045063">
    <property type="entry name" value="Dynamin_N"/>
</dbReference>
<feature type="domain" description="GED" evidence="3">
    <location>
        <begin position="575"/>
        <end position="668"/>
    </location>
</feature>
<keyword evidence="2" id="KW-0342">GTP-binding</keyword>
<dbReference type="GO" id="GO:0005874">
    <property type="term" value="C:microtubule"/>
    <property type="evidence" value="ECO:0007669"/>
    <property type="project" value="TreeGrafter"/>
</dbReference>
<accession>A0AAW0GMU9</accession>
<dbReference type="SUPFAM" id="SSF52540">
    <property type="entry name" value="P-loop containing nucleoside triphosphate hydrolases"/>
    <property type="match status" value="1"/>
</dbReference>
<dbReference type="InterPro" id="IPR020850">
    <property type="entry name" value="GED_dom"/>
</dbReference>
<dbReference type="InterPro" id="IPR000375">
    <property type="entry name" value="Dynamin_stalk"/>
</dbReference>
<dbReference type="GO" id="GO:0016020">
    <property type="term" value="C:membrane"/>
    <property type="evidence" value="ECO:0007669"/>
    <property type="project" value="TreeGrafter"/>
</dbReference>
<dbReference type="GO" id="GO:0005525">
    <property type="term" value="F:GTP binding"/>
    <property type="evidence" value="ECO:0007669"/>
    <property type="project" value="InterPro"/>
</dbReference>
<proteinExistence type="predicted"/>
<organism evidence="4 5">
    <name type="scientific">Cerrena zonata</name>
    <dbReference type="NCBI Taxonomy" id="2478898"/>
    <lineage>
        <taxon>Eukaryota</taxon>
        <taxon>Fungi</taxon>
        <taxon>Dikarya</taxon>
        <taxon>Basidiomycota</taxon>
        <taxon>Agaricomycotina</taxon>
        <taxon>Agaricomycetes</taxon>
        <taxon>Polyporales</taxon>
        <taxon>Cerrenaceae</taxon>
        <taxon>Cerrena</taxon>
    </lineage>
</organism>
<dbReference type="PRINTS" id="PR00195">
    <property type="entry name" value="DYNAMIN"/>
</dbReference>
<dbReference type="InterPro" id="IPR022812">
    <property type="entry name" value="Dynamin"/>
</dbReference>
<dbReference type="EMBL" id="JASBNA010000006">
    <property type="protein sequence ID" value="KAK7691227.1"/>
    <property type="molecule type" value="Genomic_DNA"/>
</dbReference>
<sequence>MADVELALRRAQHWVLNPSHDLKKICGLNIEGLKKEYKGTLEFSRNVICLDVSGPDITNLSFVDLPGIIQNAEKELVHMVEDLVLSYIRSKCLILVTIPMSDDIENQRAVRLAKEVDPEGHRTIGVLTKPDTLTAGAVKVRELWLDVIEDRRHKLKYGYYCTRQPDEDERMRGITVDEARIAEERFFSQTAPWSSSYRHRFGTKHLVESLSMLLSKVIVESIPKLMQEVQSHLDGCEAQIAALPPPITDPSAHVFNLISSLCSNVHFFTQGITPKTDLVQQNRKTYELYKQKIHSTAPLFLPFADSSFVESKKDLIKLLYDEDDPRSKLPPAEGTYLTDVRKHIQSSLARELPNNVPYSAKVVLIHSFQRDWKSLSMNCFAAVQMVLREIMEKLISDVFHHHPNLEPKIRLAVSKLIASKRDDTMRQLERLLRYESLPFTQNSDSLAQVRDTYLSKYKEVRTGTRGSNPNGNFPGSSVPNPFAGELILYRPAVSLHKAYNDCDIHLIGFVSKTDSPFSVFSSPAAPATGFPIKSGEGVRRDDETQALSYLARLGYTGLKVEDLARLIPPDEYEEELEVMADVQAFFQVSYKRVIDYVPMIIDHEYLFAFSEALQGHLIEYLGLSGRDSVEKCAAYVAEDNQTKSQRVELTSQKARLVTTRKELLEVAL</sequence>
<dbReference type="GO" id="GO:0008017">
    <property type="term" value="F:microtubule binding"/>
    <property type="evidence" value="ECO:0007669"/>
    <property type="project" value="TreeGrafter"/>
</dbReference>
<dbReference type="InterPro" id="IPR027417">
    <property type="entry name" value="P-loop_NTPase"/>
</dbReference>
<evidence type="ECO:0000313" key="4">
    <source>
        <dbReference type="EMBL" id="KAK7691227.1"/>
    </source>
</evidence>
<keyword evidence="5" id="KW-1185">Reference proteome</keyword>
<dbReference type="Pfam" id="PF00350">
    <property type="entry name" value="Dynamin_N"/>
    <property type="match status" value="1"/>
</dbReference>
<dbReference type="GO" id="GO:0003924">
    <property type="term" value="F:GTPase activity"/>
    <property type="evidence" value="ECO:0007669"/>
    <property type="project" value="InterPro"/>
</dbReference>
<dbReference type="PANTHER" id="PTHR11566">
    <property type="entry name" value="DYNAMIN"/>
    <property type="match status" value="1"/>
</dbReference>
<keyword evidence="1" id="KW-0547">Nucleotide-binding</keyword>
<dbReference type="Pfam" id="PF01031">
    <property type="entry name" value="Dynamin_M"/>
    <property type="match status" value="1"/>
</dbReference>
<reference evidence="4 5" key="1">
    <citation type="submission" date="2022-09" db="EMBL/GenBank/DDBJ databases">
        <authorList>
            <person name="Palmer J.M."/>
        </authorList>
    </citation>
    <scope>NUCLEOTIDE SEQUENCE [LARGE SCALE GENOMIC DNA]</scope>
    <source>
        <strain evidence="4 5">DSM 7382</strain>
    </source>
</reference>
<dbReference type="Gene3D" id="3.40.50.300">
    <property type="entry name" value="P-loop containing nucleotide triphosphate hydrolases"/>
    <property type="match status" value="1"/>
</dbReference>
<dbReference type="AlphaFoldDB" id="A0AAW0GMU9"/>
<evidence type="ECO:0000256" key="2">
    <source>
        <dbReference type="ARBA" id="ARBA00023134"/>
    </source>
</evidence>
<comment type="caution">
    <text evidence="4">The sequence shown here is derived from an EMBL/GenBank/DDBJ whole genome shotgun (WGS) entry which is preliminary data.</text>
</comment>
<dbReference type="Proteomes" id="UP001385951">
    <property type="component" value="Unassembled WGS sequence"/>
</dbReference>
<gene>
    <name evidence="4" type="ORF">QCA50_006330</name>
</gene>
<name>A0AAW0GMU9_9APHY</name>
<dbReference type="PROSITE" id="PS51388">
    <property type="entry name" value="GED"/>
    <property type="match status" value="1"/>
</dbReference>
<dbReference type="GO" id="GO:0005737">
    <property type="term" value="C:cytoplasm"/>
    <property type="evidence" value="ECO:0007669"/>
    <property type="project" value="TreeGrafter"/>
</dbReference>
<evidence type="ECO:0000313" key="5">
    <source>
        <dbReference type="Proteomes" id="UP001385951"/>
    </source>
</evidence>
<evidence type="ECO:0000259" key="3">
    <source>
        <dbReference type="PROSITE" id="PS51388"/>
    </source>
</evidence>
<dbReference type="Pfam" id="PF02212">
    <property type="entry name" value="GED"/>
    <property type="match status" value="1"/>
</dbReference>
<evidence type="ECO:0000256" key="1">
    <source>
        <dbReference type="ARBA" id="ARBA00022741"/>
    </source>
</evidence>
<dbReference type="Gene3D" id="1.20.120.1240">
    <property type="entry name" value="Dynamin, middle domain"/>
    <property type="match status" value="1"/>
</dbReference>
<dbReference type="SMART" id="SM00053">
    <property type="entry name" value="DYNc"/>
    <property type="match status" value="1"/>
</dbReference>